<comment type="caution">
    <text evidence="1">The sequence shown here is derived from an EMBL/GenBank/DDBJ whole genome shotgun (WGS) entry which is preliminary data.</text>
</comment>
<evidence type="ECO:0000313" key="2">
    <source>
        <dbReference type="Proteomes" id="UP000821865"/>
    </source>
</evidence>
<keyword evidence="2" id="KW-1185">Reference proteome</keyword>
<dbReference type="EMBL" id="CM023475">
    <property type="protein sequence ID" value="KAH7946032.1"/>
    <property type="molecule type" value="Genomic_DNA"/>
</dbReference>
<proteinExistence type="predicted"/>
<sequence>MGTLSQLVTVVWKELCLRTMLRQGWLSLSECLLGPLLCLVLLLTTGPPFVDRLRDVPLSGVQLLDWPCAVVEKQLVFRRVAYAPHAPYSMRLMEATFRDFSPVEGLVGFQDPQAVTEFTRTKANDSDAFDLIIVFDNLRRTDDKPPEDLRYTLRYNTSRLYLLDDRDDRRGYYPLRRDYVVPLVCLLGDSHLRLMARALGRPDPSYLWRTRSFNDNKGPRTVVHRDYSALAFELGLVWLLLNYAADTVRDKRVRHREFRRIMGQTSFVLLRGLGPMLASCCGLLFVVTSVPDRFGFSYLQYTDPTVLLTLMYIYALHMLTFVTLVTTFFTSETLVVLATCFAVLVSFLPYLLFVEMTFPFRLLCCVLPNTALQLAMDIIVTFERDSKTCRTVTGMQWDQLNLMLSADVPSLASLLLVMLLAVSFNLALALAMDDLLPLSTNAGGPRIFRACTSSKRRTPWQVPDPEHELFEPSEHRVSEPPGIYVDNVTKVLGRRVVLNRVRLRVYMGEAVALLGPNGSGKSTLANIVVGYEAPSGGDVFVGQHSMRRSPRTARRHLGFLPQTCMLFPYMTVNENLHYFSKVLVLDDLTGGVDVMLRRRMLKLIKTVKDQCAILITSQRPDELEFVVDKVAVLARGVVQCVGSPAFLREAYAVPYRCRLIRDTTDCRSALVESQLRECLPHAKLISKAANELLFSMGTRKLLNFGHTFRSLNASAPSLYIRDVGFPYMSLEDVLIRVSYMSGEAMVPPTGGLNVAPGAKVHLTRSGSVLWRGLLALQRYRLLHLGRHVAFYTLLLLMGALLFLVFCDRVASVRTPFPRALPRIALDPDVLRQGYLRNVTETADLAQAIINLGARHRIKFGKAKKSIGDSLSAGNFTARFAFELGTQARAIDTPLIFFGSTTR</sequence>
<protein>
    <submittedName>
        <fullName evidence="1">Uncharacterized protein</fullName>
    </submittedName>
</protein>
<name>A0ACB8CMD0_DERSI</name>
<gene>
    <name evidence="1" type="ORF">HPB49_019233</name>
</gene>
<accession>A0ACB8CMD0</accession>
<organism evidence="1 2">
    <name type="scientific">Dermacentor silvarum</name>
    <name type="common">Tick</name>
    <dbReference type="NCBI Taxonomy" id="543639"/>
    <lineage>
        <taxon>Eukaryota</taxon>
        <taxon>Metazoa</taxon>
        <taxon>Ecdysozoa</taxon>
        <taxon>Arthropoda</taxon>
        <taxon>Chelicerata</taxon>
        <taxon>Arachnida</taxon>
        <taxon>Acari</taxon>
        <taxon>Parasitiformes</taxon>
        <taxon>Ixodida</taxon>
        <taxon>Ixodoidea</taxon>
        <taxon>Ixodidae</taxon>
        <taxon>Rhipicephalinae</taxon>
        <taxon>Dermacentor</taxon>
    </lineage>
</organism>
<evidence type="ECO:0000313" key="1">
    <source>
        <dbReference type="EMBL" id="KAH7946032.1"/>
    </source>
</evidence>
<reference evidence="1" key="1">
    <citation type="submission" date="2020-05" db="EMBL/GenBank/DDBJ databases">
        <title>Large-scale comparative analyses of tick genomes elucidate their genetic diversity and vector capacities.</title>
        <authorList>
            <person name="Jia N."/>
            <person name="Wang J."/>
            <person name="Shi W."/>
            <person name="Du L."/>
            <person name="Sun Y."/>
            <person name="Zhan W."/>
            <person name="Jiang J."/>
            <person name="Wang Q."/>
            <person name="Zhang B."/>
            <person name="Ji P."/>
            <person name="Sakyi L.B."/>
            <person name="Cui X."/>
            <person name="Yuan T."/>
            <person name="Jiang B."/>
            <person name="Yang W."/>
            <person name="Lam T.T.-Y."/>
            <person name="Chang Q."/>
            <person name="Ding S."/>
            <person name="Wang X."/>
            <person name="Zhu J."/>
            <person name="Ruan X."/>
            <person name="Zhao L."/>
            <person name="Wei J."/>
            <person name="Que T."/>
            <person name="Du C."/>
            <person name="Cheng J."/>
            <person name="Dai P."/>
            <person name="Han X."/>
            <person name="Huang E."/>
            <person name="Gao Y."/>
            <person name="Liu J."/>
            <person name="Shao H."/>
            <person name="Ye R."/>
            <person name="Li L."/>
            <person name="Wei W."/>
            <person name="Wang X."/>
            <person name="Wang C."/>
            <person name="Yang T."/>
            <person name="Huo Q."/>
            <person name="Li W."/>
            <person name="Guo W."/>
            <person name="Chen H."/>
            <person name="Zhou L."/>
            <person name="Ni X."/>
            <person name="Tian J."/>
            <person name="Zhou Y."/>
            <person name="Sheng Y."/>
            <person name="Liu T."/>
            <person name="Pan Y."/>
            <person name="Xia L."/>
            <person name="Li J."/>
            <person name="Zhao F."/>
            <person name="Cao W."/>
        </authorList>
    </citation>
    <scope>NUCLEOTIDE SEQUENCE</scope>
    <source>
        <strain evidence="1">Dsil-2018</strain>
    </source>
</reference>
<dbReference type="Proteomes" id="UP000821865">
    <property type="component" value="Chromosome 6"/>
</dbReference>